<comment type="caution">
    <text evidence="2">The sequence shown here is derived from an EMBL/GenBank/DDBJ whole genome shotgun (WGS) entry which is preliminary data.</text>
</comment>
<dbReference type="EMBL" id="JARBHB010000009">
    <property type="protein sequence ID" value="KAJ8874807.1"/>
    <property type="molecule type" value="Genomic_DNA"/>
</dbReference>
<evidence type="ECO:0000256" key="1">
    <source>
        <dbReference type="SAM" id="MobiDB-lite"/>
    </source>
</evidence>
<evidence type="ECO:0000313" key="3">
    <source>
        <dbReference type="Proteomes" id="UP001159363"/>
    </source>
</evidence>
<protein>
    <submittedName>
        <fullName evidence="2">Uncharacterized protein</fullName>
    </submittedName>
</protein>
<keyword evidence="3" id="KW-1185">Reference proteome</keyword>
<feature type="region of interest" description="Disordered" evidence="1">
    <location>
        <begin position="1"/>
        <end position="28"/>
    </location>
</feature>
<evidence type="ECO:0000313" key="2">
    <source>
        <dbReference type="EMBL" id="KAJ8874807.1"/>
    </source>
</evidence>
<feature type="compositionally biased region" description="Basic and acidic residues" evidence="1">
    <location>
        <begin position="1"/>
        <end position="14"/>
    </location>
</feature>
<proteinExistence type="predicted"/>
<dbReference type="Proteomes" id="UP001159363">
    <property type="component" value="Chromosome 8"/>
</dbReference>
<sequence length="540" mass="59782">MQGRGKQEIPEKTRRTAVSKSLSGRGLSVRAEAKQPELALHANTKAEDKLWSFPREIAKAVWDYELVGEATCKSIDTVVNHDEVVNYPTEFLNSLDLPGMPPAARVHIANWRAYHFSETSIHNDFATVPGFQRKCTVATHPNDSDRYAIRVQKFAVSSATSICDGHQQDTGIITTSVWTKFGKSKLLTWTAVCGLLTLRSWSLRSSRELVTGPAASQSLKHSKELVTESHASPNPVDQLNCKAERWVMLLLTATPNVTLSMRYSPSAKLFGARYRQDSAIFLLYFGSWQQSDLRQRKDDVHIKPQDACSTHKLSCRGMNIALVATRSLGTALDLRTSESECDGSIAACVRRLSTTRCVPRWWIGDPQALAWLGVFQYQPANQLAVVMDVGNLGSSVRDGEAHLLEAGRGISRCVMNGLECIGPWNHPDVSLHSRASGFATTTGRPRMSRVSKIDGLLWIKGRGWLPERTLSTFTHGLEKLTSARKGEDGVGVMTELSGFPEHSTRSRGACIQQLLLMLQCWFAARQYNSNSTSRSPAPTR</sequence>
<name>A0ABQ9GS21_9NEOP</name>
<gene>
    <name evidence="2" type="ORF">PR048_022696</name>
</gene>
<organism evidence="2 3">
    <name type="scientific">Dryococelus australis</name>
    <dbReference type="NCBI Taxonomy" id="614101"/>
    <lineage>
        <taxon>Eukaryota</taxon>
        <taxon>Metazoa</taxon>
        <taxon>Ecdysozoa</taxon>
        <taxon>Arthropoda</taxon>
        <taxon>Hexapoda</taxon>
        <taxon>Insecta</taxon>
        <taxon>Pterygota</taxon>
        <taxon>Neoptera</taxon>
        <taxon>Polyneoptera</taxon>
        <taxon>Phasmatodea</taxon>
        <taxon>Verophasmatodea</taxon>
        <taxon>Anareolatae</taxon>
        <taxon>Phasmatidae</taxon>
        <taxon>Eurycanthinae</taxon>
        <taxon>Dryococelus</taxon>
    </lineage>
</organism>
<reference evidence="2 3" key="1">
    <citation type="submission" date="2023-02" db="EMBL/GenBank/DDBJ databases">
        <title>LHISI_Scaffold_Assembly.</title>
        <authorList>
            <person name="Stuart O.P."/>
            <person name="Cleave R."/>
            <person name="Magrath M.J.L."/>
            <person name="Mikheyev A.S."/>
        </authorList>
    </citation>
    <scope>NUCLEOTIDE SEQUENCE [LARGE SCALE GENOMIC DNA]</scope>
    <source>
        <strain evidence="2">Daus_M_001</strain>
        <tissue evidence="2">Leg muscle</tissue>
    </source>
</reference>
<accession>A0ABQ9GS21</accession>